<feature type="chain" id="PRO_5047202187" description="Mannan endo-1,6-alpha-mannosidase" evidence="11">
    <location>
        <begin position="22"/>
        <end position="460"/>
    </location>
</feature>
<evidence type="ECO:0000256" key="11">
    <source>
        <dbReference type="SAM" id="SignalP"/>
    </source>
</evidence>
<dbReference type="InterPro" id="IPR014480">
    <property type="entry name" value="Mannan-1_6-alpha_mannosidase"/>
</dbReference>
<keyword evidence="13" id="KW-1185">Reference proteome</keyword>
<keyword evidence="5 8" id="KW-0378">Hydrolase</keyword>
<reference evidence="12 13" key="1">
    <citation type="submission" date="2024-01" db="EMBL/GenBank/DDBJ databases">
        <authorList>
            <person name="Allen C."/>
            <person name="Tagirdzhanova G."/>
        </authorList>
    </citation>
    <scope>NUCLEOTIDE SEQUENCE [LARGE SCALE GENOMIC DNA]</scope>
</reference>
<evidence type="ECO:0000256" key="3">
    <source>
        <dbReference type="ARBA" id="ARBA00012350"/>
    </source>
</evidence>
<keyword evidence="7 8" id="KW-0326">Glycosidase</keyword>
<dbReference type="EC" id="3.2.1.101" evidence="3 8"/>
<evidence type="ECO:0000256" key="4">
    <source>
        <dbReference type="ARBA" id="ARBA00022729"/>
    </source>
</evidence>
<evidence type="ECO:0000256" key="7">
    <source>
        <dbReference type="ARBA" id="ARBA00023295"/>
    </source>
</evidence>
<feature type="signal peptide" evidence="11">
    <location>
        <begin position="1"/>
        <end position="21"/>
    </location>
</feature>
<evidence type="ECO:0000256" key="9">
    <source>
        <dbReference type="SAM" id="MobiDB-lite"/>
    </source>
</evidence>
<comment type="similarity">
    <text evidence="2 8">Belongs to the glycosyl hydrolase 76 family.</text>
</comment>
<dbReference type="PANTHER" id="PTHR12145:SF41">
    <property type="entry name" value="MANNAN ENDO-1,6-ALPHA-MANNOSIDASE"/>
    <property type="match status" value="1"/>
</dbReference>
<comment type="catalytic activity">
    <reaction evidence="1 8">
        <text>Random hydrolysis of (1-&gt;6)-alpha-D-mannosidic linkages in unbranched (1-&gt;6)-mannans.</text>
        <dbReference type="EC" id="3.2.1.101"/>
    </reaction>
</comment>
<evidence type="ECO:0000313" key="12">
    <source>
        <dbReference type="EMBL" id="CAK7216276.1"/>
    </source>
</evidence>
<dbReference type="Gene3D" id="1.50.10.20">
    <property type="match status" value="1"/>
</dbReference>
<keyword evidence="10" id="KW-0812">Transmembrane</keyword>
<keyword evidence="6" id="KW-0325">Glycoprotein</keyword>
<dbReference type="InterPro" id="IPR005198">
    <property type="entry name" value="Glyco_hydro_76"/>
</dbReference>
<protein>
    <recommendedName>
        <fullName evidence="3 8">Mannan endo-1,6-alpha-mannosidase</fullName>
        <ecNumber evidence="3 8">3.2.1.101</ecNumber>
    </recommendedName>
</protein>
<dbReference type="Proteomes" id="UP001642405">
    <property type="component" value="Unassembled WGS sequence"/>
</dbReference>
<evidence type="ECO:0000256" key="8">
    <source>
        <dbReference type="PIRNR" id="PIRNR016302"/>
    </source>
</evidence>
<keyword evidence="4 11" id="KW-0732">Signal</keyword>
<evidence type="ECO:0000256" key="10">
    <source>
        <dbReference type="SAM" id="Phobius"/>
    </source>
</evidence>
<name>A0ABP0BAR2_9PEZI</name>
<accession>A0ABP0BAR2</accession>
<organism evidence="12 13">
    <name type="scientific">Sporothrix curviconia</name>
    <dbReference type="NCBI Taxonomy" id="1260050"/>
    <lineage>
        <taxon>Eukaryota</taxon>
        <taxon>Fungi</taxon>
        <taxon>Dikarya</taxon>
        <taxon>Ascomycota</taxon>
        <taxon>Pezizomycotina</taxon>
        <taxon>Sordariomycetes</taxon>
        <taxon>Sordariomycetidae</taxon>
        <taxon>Ophiostomatales</taxon>
        <taxon>Ophiostomataceae</taxon>
        <taxon>Sporothrix</taxon>
    </lineage>
</organism>
<comment type="caution">
    <text evidence="12">The sequence shown here is derived from an EMBL/GenBank/DDBJ whole genome shotgun (WGS) entry which is preliminary data.</text>
</comment>
<dbReference type="PIRSF" id="PIRSF016302">
    <property type="entry name" value="Man_a_manosd"/>
    <property type="match status" value="1"/>
</dbReference>
<evidence type="ECO:0000313" key="13">
    <source>
        <dbReference type="Proteomes" id="UP001642405"/>
    </source>
</evidence>
<dbReference type="InterPro" id="IPR008928">
    <property type="entry name" value="6-hairpin_glycosidase_sf"/>
</dbReference>
<sequence length="460" mass="49232">MRTSVLRAAGAACLLSQTANAVQVTLSDTASVKSAASTVAYGLVKYYTGNNTGDTPGNLPAPYFWWEAGAMFGTLIDYWFLTGDETYNNITTQAMLHQVGDDSDYMPVNQTRTEGNDDQGFWGMAAMSAAENNYPNPPADQPQWLALAQAVFNEYATRWDTTTCGGGLRWQIFQFNNGFDYKNSIANGCFFNIAARLARYTGNQTYADWAEKVWDWETGVGLITPDYKIYDGATDTAPQNCTNPDTFQWSYNAGIYLHGAAVMYNFTEDSATWKTRLDGLLAATTSHFFTNGSNILVEQACETVNLCDNDQLSFKGYMLRWLSGAAQMAPYLFPTVTPLLQANAAAAGLACSGSPASGFNGMAGTACGFKWTTSAFDGNVGVGQQMNALSALMYSLVQPTTEAAVTSSSGGTSKGNPNAGTKPSTALTLKPITTGDRVAAGFATTAIVFSILGGSVFVLK</sequence>
<evidence type="ECO:0000256" key="2">
    <source>
        <dbReference type="ARBA" id="ARBA00009699"/>
    </source>
</evidence>
<evidence type="ECO:0000256" key="6">
    <source>
        <dbReference type="ARBA" id="ARBA00023180"/>
    </source>
</evidence>
<dbReference type="Pfam" id="PF03663">
    <property type="entry name" value="Glyco_hydro_76"/>
    <property type="match status" value="1"/>
</dbReference>
<dbReference type="EMBL" id="CAWUHB010000011">
    <property type="protein sequence ID" value="CAK7216276.1"/>
    <property type="molecule type" value="Genomic_DNA"/>
</dbReference>
<gene>
    <name evidence="12" type="ORF">SCUCBS95973_002758</name>
</gene>
<keyword evidence="10" id="KW-0472">Membrane</keyword>
<dbReference type="PANTHER" id="PTHR12145">
    <property type="entry name" value="MANNAN ENDO-1,6-ALPHA-MANNOSIDASE DCW1"/>
    <property type="match status" value="1"/>
</dbReference>
<proteinExistence type="inferred from homology"/>
<keyword evidence="10" id="KW-1133">Transmembrane helix</keyword>
<feature type="region of interest" description="Disordered" evidence="9">
    <location>
        <begin position="405"/>
        <end position="427"/>
    </location>
</feature>
<evidence type="ECO:0000256" key="1">
    <source>
        <dbReference type="ARBA" id="ARBA00001452"/>
    </source>
</evidence>
<feature type="transmembrane region" description="Helical" evidence="10">
    <location>
        <begin position="438"/>
        <end position="459"/>
    </location>
</feature>
<evidence type="ECO:0000256" key="5">
    <source>
        <dbReference type="ARBA" id="ARBA00022801"/>
    </source>
</evidence>
<dbReference type="SUPFAM" id="SSF48208">
    <property type="entry name" value="Six-hairpin glycosidases"/>
    <property type="match status" value="1"/>
</dbReference>